<keyword evidence="3" id="KW-1185">Reference proteome</keyword>
<dbReference type="InterPro" id="IPR050122">
    <property type="entry name" value="RTK"/>
</dbReference>
<dbReference type="SUPFAM" id="SSF56112">
    <property type="entry name" value="Protein kinase-like (PK-like)"/>
    <property type="match status" value="1"/>
</dbReference>
<dbReference type="Gene3D" id="1.10.510.10">
    <property type="entry name" value="Transferase(Phosphotransferase) domain 1"/>
    <property type="match status" value="1"/>
</dbReference>
<dbReference type="PANTHER" id="PTHR24416:SF611">
    <property type="entry name" value="TYROSINE-PROTEIN KINASE TRANSMEMBRANE RECEPTOR ROR"/>
    <property type="match status" value="1"/>
</dbReference>
<evidence type="ECO:0000313" key="3">
    <source>
        <dbReference type="Proteomes" id="UP000596742"/>
    </source>
</evidence>
<evidence type="ECO:0000313" key="2">
    <source>
        <dbReference type="EMBL" id="VDI44387.1"/>
    </source>
</evidence>
<dbReference type="GO" id="GO:0043235">
    <property type="term" value="C:receptor complex"/>
    <property type="evidence" value="ECO:0007669"/>
    <property type="project" value="TreeGrafter"/>
</dbReference>
<protein>
    <recommendedName>
        <fullName evidence="1">Serine-threonine/tyrosine-protein kinase catalytic domain-containing protein</fullName>
    </recommendedName>
</protein>
<feature type="non-terminal residue" evidence="2">
    <location>
        <position position="99"/>
    </location>
</feature>
<dbReference type="Proteomes" id="UP000596742">
    <property type="component" value="Unassembled WGS sequence"/>
</dbReference>
<reference evidence="2" key="1">
    <citation type="submission" date="2018-11" db="EMBL/GenBank/DDBJ databases">
        <authorList>
            <person name="Alioto T."/>
            <person name="Alioto T."/>
        </authorList>
    </citation>
    <scope>NUCLEOTIDE SEQUENCE</scope>
</reference>
<dbReference type="EMBL" id="UYJE01006249">
    <property type="protein sequence ID" value="VDI44387.1"/>
    <property type="molecule type" value="Genomic_DNA"/>
</dbReference>
<dbReference type="InterPro" id="IPR001245">
    <property type="entry name" value="Ser-Thr/Tyr_kinase_cat_dom"/>
</dbReference>
<comment type="caution">
    <text evidence="2">The sequence shown here is derived from an EMBL/GenBank/DDBJ whole genome shotgun (WGS) entry which is preliminary data.</text>
</comment>
<sequence>YAFGVFLWEVMSLGEDAGIVKSKLSEGELLPKPDCCEKSLYRLMMRCWSEAPTNRPTLDYIYQHISDAIDNTEESPDQIDVVDVVDVVDEDYAMRSTSV</sequence>
<feature type="domain" description="Serine-threonine/tyrosine-protein kinase catalytic" evidence="1">
    <location>
        <begin position="1"/>
        <end position="64"/>
    </location>
</feature>
<dbReference type="GO" id="GO:0005886">
    <property type="term" value="C:plasma membrane"/>
    <property type="evidence" value="ECO:0007669"/>
    <property type="project" value="TreeGrafter"/>
</dbReference>
<name>A0A8B6F6K1_MYTGA</name>
<organism evidence="2 3">
    <name type="scientific">Mytilus galloprovincialis</name>
    <name type="common">Mediterranean mussel</name>
    <dbReference type="NCBI Taxonomy" id="29158"/>
    <lineage>
        <taxon>Eukaryota</taxon>
        <taxon>Metazoa</taxon>
        <taxon>Spiralia</taxon>
        <taxon>Lophotrochozoa</taxon>
        <taxon>Mollusca</taxon>
        <taxon>Bivalvia</taxon>
        <taxon>Autobranchia</taxon>
        <taxon>Pteriomorphia</taxon>
        <taxon>Mytilida</taxon>
        <taxon>Mytiloidea</taxon>
        <taxon>Mytilidae</taxon>
        <taxon>Mytilinae</taxon>
        <taxon>Mytilus</taxon>
    </lineage>
</organism>
<dbReference type="GO" id="GO:0007169">
    <property type="term" value="P:cell surface receptor protein tyrosine kinase signaling pathway"/>
    <property type="evidence" value="ECO:0007669"/>
    <property type="project" value="TreeGrafter"/>
</dbReference>
<dbReference type="AlphaFoldDB" id="A0A8B6F6K1"/>
<dbReference type="OrthoDB" id="28230at2759"/>
<dbReference type="PANTHER" id="PTHR24416">
    <property type="entry name" value="TYROSINE-PROTEIN KINASE RECEPTOR"/>
    <property type="match status" value="1"/>
</dbReference>
<dbReference type="InterPro" id="IPR011009">
    <property type="entry name" value="Kinase-like_dom_sf"/>
</dbReference>
<dbReference type="GO" id="GO:0004714">
    <property type="term" value="F:transmembrane receptor protein tyrosine kinase activity"/>
    <property type="evidence" value="ECO:0007669"/>
    <property type="project" value="TreeGrafter"/>
</dbReference>
<evidence type="ECO:0000259" key="1">
    <source>
        <dbReference type="Pfam" id="PF07714"/>
    </source>
</evidence>
<proteinExistence type="predicted"/>
<gene>
    <name evidence="2" type="ORF">MGAL_10B041575</name>
</gene>
<accession>A0A8B6F6K1</accession>
<dbReference type="Pfam" id="PF07714">
    <property type="entry name" value="PK_Tyr_Ser-Thr"/>
    <property type="match status" value="1"/>
</dbReference>